<feature type="compositionally biased region" description="Acidic residues" evidence="1">
    <location>
        <begin position="124"/>
        <end position="136"/>
    </location>
</feature>
<organism evidence="2">
    <name type="scientific">marine sediment metagenome</name>
    <dbReference type="NCBI Taxonomy" id="412755"/>
    <lineage>
        <taxon>unclassified sequences</taxon>
        <taxon>metagenomes</taxon>
        <taxon>ecological metagenomes</taxon>
    </lineage>
</organism>
<sequence length="136" mass="14063">MVPKAKPKPKSPTTAPAEGATGPKVDKPPGTAAGQATPAANLKLSAAGIKVSGIMRGLGGPVAIINNRFIAVGKTIGKAKVVRIGQFSVELEIDGERFLIGVSAPSTYEPPREEPAEDKPAADAEPEQQEQEDPDE</sequence>
<evidence type="ECO:0000313" key="2">
    <source>
        <dbReference type="EMBL" id="GAG45486.1"/>
    </source>
</evidence>
<proteinExistence type="predicted"/>
<protein>
    <submittedName>
        <fullName evidence="2">Uncharacterized protein</fullName>
    </submittedName>
</protein>
<accession>X0ZAT4</accession>
<comment type="caution">
    <text evidence="2">The sequence shown here is derived from an EMBL/GenBank/DDBJ whole genome shotgun (WGS) entry which is preliminary data.</text>
</comment>
<dbReference type="EMBL" id="BARS01052764">
    <property type="protein sequence ID" value="GAG45486.1"/>
    <property type="molecule type" value="Genomic_DNA"/>
</dbReference>
<feature type="compositionally biased region" description="Basic and acidic residues" evidence="1">
    <location>
        <begin position="110"/>
        <end position="122"/>
    </location>
</feature>
<name>X0ZAT4_9ZZZZ</name>
<feature type="compositionally biased region" description="Low complexity" evidence="1">
    <location>
        <begin position="28"/>
        <end position="37"/>
    </location>
</feature>
<evidence type="ECO:0000256" key="1">
    <source>
        <dbReference type="SAM" id="MobiDB-lite"/>
    </source>
</evidence>
<gene>
    <name evidence="2" type="ORF">S01H1_78403</name>
</gene>
<reference evidence="2" key="1">
    <citation type="journal article" date="2014" name="Front. Microbiol.">
        <title>High frequency of phylogenetically diverse reductive dehalogenase-homologous genes in deep subseafloor sedimentary metagenomes.</title>
        <authorList>
            <person name="Kawai M."/>
            <person name="Futagami T."/>
            <person name="Toyoda A."/>
            <person name="Takaki Y."/>
            <person name="Nishi S."/>
            <person name="Hori S."/>
            <person name="Arai W."/>
            <person name="Tsubouchi T."/>
            <person name="Morono Y."/>
            <person name="Uchiyama I."/>
            <person name="Ito T."/>
            <person name="Fujiyama A."/>
            <person name="Inagaki F."/>
            <person name="Takami H."/>
        </authorList>
    </citation>
    <scope>NUCLEOTIDE SEQUENCE</scope>
    <source>
        <strain evidence="2">Expedition CK06-06</strain>
    </source>
</reference>
<dbReference type="AlphaFoldDB" id="X0ZAT4"/>
<feature type="region of interest" description="Disordered" evidence="1">
    <location>
        <begin position="1"/>
        <end position="37"/>
    </location>
</feature>
<feature type="region of interest" description="Disordered" evidence="1">
    <location>
        <begin position="102"/>
        <end position="136"/>
    </location>
</feature>